<gene>
    <name evidence="2" type="ORF">SOASR030_28660</name>
</gene>
<keyword evidence="3" id="KW-1185">Reference proteome</keyword>
<dbReference type="AlphaFoldDB" id="A0AAV5N4T0"/>
<proteinExistence type="predicted"/>
<evidence type="ECO:0000313" key="3">
    <source>
        <dbReference type="Proteomes" id="UP001058124"/>
    </source>
</evidence>
<dbReference type="RefSeq" id="WP_027275369.1">
    <property type="nucleotide sequence ID" value="NZ_BRLH01000008.1"/>
</dbReference>
<accession>A0AAV5N4T0</accession>
<name>A0AAV5N4T0_9GAMM</name>
<evidence type="ECO:0000259" key="1">
    <source>
        <dbReference type="Pfam" id="PF13503"/>
    </source>
</evidence>
<evidence type="ECO:0000313" key="2">
    <source>
        <dbReference type="EMBL" id="GKX56754.1"/>
    </source>
</evidence>
<feature type="domain" description="DUF4123" evidence="1">
    <location>
        <begin position="67"/>
        <end position="159"/>
    </location>
</feature>
<dbReference type="InterPro" id="IPR025391">
    <property type="entry name" value="DUF4123"/>
</dbReference>
<dbReference type="EMBL" id="BRLH01000008">
    <property type="protein sequence ID" value="GKX56754.1"/>
    <property type="molecule type" value="Genomic_DNA"/>
</dbReference>
<dbReference type="Pfam" id="PF13503">
    <property type="entry name" value="DUF4123"/>
    <property type="match status" value="1"/>
</dbReference>
<reference evidence="2" key="1">
    <citation type="submission" date="2022-06" db="EMBL/GenBank/DDBJ databases">
        <title>Draft genome sequences of Leminorella grimontii str. JCM5902.</title>
        <authorList>
            <person name="Wakabayashi Y."/>
            <person name="Kojima K."/>
        </authorList>
    </citation>
    <scope>NUCLEOTIDE SEQUENCE</scope>
    <source>
        <strain evidence="2">JCM 5902</strain>
    </source>
</reference>
<dbReference type="Proteomes" id="UP001058124">
    <property type="component" value="Unassembled WGS sequence"/>
</dbReference>
<protein>
    <recommendedName>
        <fullName evidence="1">DUF4123 domain-containing protein</fullName>
    </recommendedName>
</protein>
<sequence length="303" mass="35466">MRNNINNDLFNRHKRTLLERLNVYPSDKKYILLDPCAVGEPDDIFSNVAEKCPIPIYYQDMALTRRPYLLEIKDDEAGDSLLDASIRLAISETMRDRSDPSRFRCMCAWLTSSDDINLLSEKLALKSIIKQGDGNETLFRFYDPRIMDLLLEILQPAQFSNGLYRLSGWFWLSRESKLCSYPISVVKTNAPVWYLTKEQKKSLSRSTWINICLDKQFIYPNVYINKLTVSELDGLLSYIDNNYGIDEKDDAITYAHYIMTKSRNIDNHPEIKRLLNEWDKENELLSVLLGNVEQRVWDEMTDY</sequence>
<comment type="caution">
    <text evidence="2">The sequence shown here is derived from an EMBL/GenBank/DDBJ whole genome shotgun (WGS) entry which is preliminary data.</text>
</comment>
<organism evidence="2 3">
    <name type="scientific">Leminorella grimontii</name>
    <dbReference type="NCBI Taxonomy" id="82981"/>
    <lineage>
        <taxon>Bacteria</taxon>
        <taxon>Pseudomonadati</taxon>
        <taxon>Pseudomonadota</taxon>
        <taxon>Gammaproteobacteria</taxon>
        <taxon>Enterobacterales</taxon>
        <taxon>Budviciaceae</taxon>
        <taxon>Leminorella</taxon>
    </lineage>
</organism>